<name>A0A0J7K184_LASNI</name>
<dbReference type="InterPro" id="IPR001878">
    <property type="entry name" value="Znf_CCHC"/>
</dbReference>
<dbReference type="GO" id="GO:0003676">
    <property type="term" value="F:nucleic acid binding"/>
    <property type="evidence" value="ECO:0007669"/>
    <property type="project" value="InterPro"/>
</dbReference>
<evidence type="ECO:0000256" key="1">
    <source>
        <dbReference type="PROSITE-ProRule" id="PRU00047"/>
    </source>
</evidence>
<dbReference type="OrthoDB" id="7553812at2759"/>
<keyword evidence="1" id="KW-0863">Zinc-finger</keyword>
<sequence>MRKAVSEVLDEKLDERDSRGSSWVSDGRIAGPSVEHPASYASVAGSSRAEVHVSGGPTVELAGTTSFIVVPDDKHAVKYASSQATRETLSKVFKPSDCGLKVNRISYTRNNGVRIEAFSPDMDKIKAHPGLATAGLMVQENLKIKPRLIVHGIPTDMSADEVSEELIAQNLSCDLGKDLKVIYVFPPKQDRRSTSCILEVTPAIRSVLLESGRIFLRYAVCAVADHIRILQCFKCLKFGHIAKNCKSKSSCGHSAGDHEMKDCEAKGRPPSCINCKQHQGFSGNIAHSANDAKECPVLGRKIKDKIANTNYG</sequence>
<accession>A0A0J7K184</accession>
<evidence type="ECO:0000313" key="5">
    <source>
        <dbReference type="Proteomes" id="UP000036403"/>
    </source>
</evidence>
<gene>
    <name evidence="4" type="ORF">RF55_18525</name>
</gene>
<dbReference type="GO" id="GO:0008270">
    <property type="term" value="F:zinc ion binding"/>
    <property type="evidence" value="ECO:0007669"/>
    <property type="project" value="UniProtKB-KW"/>
</dbReference>
<keyword evidence="5" id="KW-1185">Reference proteome</keyword>
<dbReference type="EMBL" id="LBMM01017550">
    <property type="protein sequence ID" value="KMQ84054.1"/>
    <property type="molecule type" value="Genomic_DNA"/>
</dbReference>
<dbReference type="PROSITE" id="PS50158">
    <property type="entry name" value="ZF_CCHC"/>
    <property type="match status" value="1"/>
</dbReference>
<reference evidence="4 5" key="1">
    <citation type="submission" date="2015-04" db="EMBL/GenBank/DDBJ databases">
        <title>Lasius niger genome sequencing.</title>
        <authorList>
            <person name="Konorov E.A."/>
            <person name="Nikitin M.A."/>
            <person name="Kirill M.V."/>
            <person name="Chang P."/>
        </authorList>
    </citation>
    <scope>NUCLEOTIDE SEQUENCE [LARGE SCALE GENOMIC DNA]</scope>
    <source>
        <tissue evidence="4">Whole</tissue>
    </source>
</reference>
<evidence type="ECO:0000313" key="4">
    <source>
        <dbReference type="EMBL" id="KMQ84054.1"/>
    </source>
</evidence>
<feature type="compositionally biased region" description="Basic and acidic residues" evidence="2">
    <location>
        <begin position="9"/>
        <end position="19"/>
    </location>
</feature>
<feature type="domain" description="CCHC-type" evidence="3">
    <location>
        <begin position="232"/>
        <end position="247"/>
    </location>
</feature>
<comment type="caution">
    <text evidence="4">The sequence shown here is derived from an EMBL/GenBank/DDBJ whole genome shotgun (WGS) entry which is preliminary data.</text>
</comment>
<evidence type="ECO:0000259" key="3">
    <source>
        <dbReference type="PROSITE" id="PS50158"/>
    </source>
</evidence>
<protein>
    <submittedName>
        <fullName evidence="4">Putative 50 kDa protein in type i retrotransposable element r1dm</fullName>
    </submittedName>
</protein>
<proteinExistence type="predicted"/>
<keyword evidence="1" id="KW-0479">Metal-binding</keyword>
<evidence type="ECO:0000256" key="2">
    <source>
        <dbReference type="SAM" id="MobiDB-lite"/>
    </source>
</evidence>
<organism evidence="4 5">
    <name type="scientific">Lasius niger</name>
    <name type="common">Black garden ant</name>
    <dbReference type="NCBI Taxonomy" id="67767"/>
    <lineage>
        <taxon>Eukaryota</taxon>
        <taxon>Metazoa</taxon>
        <taxon>Ecdysozoa</taxon>
        <taxon>Arthropoda</taxon>
        <taxon>Hexapoda</taxon>
        <taxon>Insecta</taxon>
        <taxon>Pterygota</taxon>
        <taxon>Neoptera</taxon>
        <taxon>Endopterygota</taxon>
        <taxon>Hymenoptera</taxon>
        <taxon>Apocrita</taxon>
        <taxon>Aculeata</taxon>
        <taxon>Formicoidea</taxon>
        <taxon>Formicidae</taxon>
        <taxon>Formicinae</taxon>
        <taxon>Lasius</taxon>
        <taxon>Lasius</taxon>
    </lineage>
</organism>
<keyword evidence="1" id="KW-0862">Zinc</keyword>
<feature type="region of interest" description="Disordered" evidence="2">
    <location>
        <begin position="1"/>
        <end position="30"/>
    </location>
</feature>
<dbReference type="PaxDb" id="67767-A0A0J7K184"/>
<dbReference type="SMART" id="SM00343">
    <property type="entry name" value="ZnF_C2HC"/>
    <property type="match status" value="1"/>
</dbReference>
<dbReference type="AlphaFoldDB" id="A0A0J7K184"/>
<dbReference type="Proteomes" id="UP000036403">
    <property type="component" value="Unassembled WGS sequence"/>
</dbReference>